<dbReference type="PANTHER" id="PTHR33343:SF1">
    <property type="entry name" value="LARGE RIBOSOMAL SUBUNIT PROTEIN BL35M"/>
    <property type="match status" value="1"/>
</dbReference>
<evidence type="ECO:0000256" key="1">
    <source>
        <dbReference type="ARBA" id="ARBA00006598"/>
    </source>
</evidence>
<comment type="similarity">
    <text evidence="1 4 5">Belongs to the bacterial ribosomal protein bL35 family.</text>
</comment>
<dbReference type="InterPro" id="IPR037229">
    <property type="entry name" value="Ribosomal_bL35_sf"/>
</dbReference>
<keyword evidence="8" id="KW-1185">Reference proteome</keyword>
<dbReference type="GO" id="GO:0005840">
    <property type="term" value="C:ribosome"/>
    <property type="evidence" value="ECO:0007669"/>
    <property type="project" value="UniProtKB-KW"/>
</dbReference>
<dbReference type="Pfam" id="PF01632">
    <property type="entry name" value="Ribosomal_L35p"/>
    <property type="match status" value="1"/>
</dbReference>
<reference evidence="7 8" key="1">
    <citation type="submission" date="2022-06" db="EMBL/GenBank/DDBJ databases">
        <title>Genomic Encyclopedia of Archaeal and Bacterial Type Strains, Phase II (KMG-II): from individual species to whole genera.</title>
        <authorList>
            <person name="Goeker M."/>
        </authorList>
    </citation>
    <scope>NUCLEOTIDE SEQUENCE [LARGE SCALE GENOMIC DNA]</scope>
    <source>
        <strain evidence="7 8">DSM 44255</strain>
    </source>
</reference>
<dbReference type="SUPFAM" id="SSF143034">
    <property type="entry name" value="L35p-like"/>
    <property type="match status" value="1"/>
</dbReference>
<evidence type="ECO:0000313" key="7">
    <source>
        <dbReference type="EMBL" id="MCP2268345.1"/>
    </source>
</evidence>
<dbReference type="NCBIfam" id="TIGR00001">
    <property type="entry name" value="rpmI_bact"/>
    <property type="match status" value="1"/>
</dbReference>
<evidence type="ECO:0000256" key="6">
    <source>
        <dbReference type="SAM" id="MobiDB-lite"/>
    </source>
</evidence>
<sequence length="64" mass="7219">MPKMKTHSGTAKRVRITGKGKLRRQQAGLRHKLEKKSSVVTRRLSGTEEVAKVDAPRLNRLLGR</sequence>
<dbReference type="HAMAP" id="MF_00514">
    <property type="entry name" value="Ribosomal_bL35"/>
    <property type="match status" value="1"/>
</dbReference>
<proteinExistence type="inferred from homology"/>
<evidence type="ECO:0000256" key="5">
    <source>
        <dbReference type="RuleBase" id="RU000568"/>
    </source>
</evidence>
<dbReference type="EMBL" id="JAMTCO010000002">
    <property type="protein sequence ID" value="MCP2268345.1"/>
    <property type="molecule type" value="Genomic_DNA"/>
</dbReference>
<evidence type="ECO:0000313" key="8">
    <source>
        <dbReference type="Proteomes" id="UP001205185"/>
    </source>
</evidence>
<dbReference type="InterPro" id="IPR021137">
    <property type="entry name" value="Ribosomal_bL35-like"/>
</dbReference>
<evidence type="ECO:0000256" key="4">
    <source>
        <dbReference type="HAMAP-Rule" id="MF_00514"/>
    </source>
</evidence>
<dbReference type="PRINTS" id="PR00064">
    <property type="entry name" value="RIBOSOMALL35"/>
</dbReference>
<evidence type="ECO:0000256" key="2">
    <source>
        <dbReference type="ARBA" id="ARBA00022980"/>
    </source>
</evidence>
<feature type="region of interest" description="Disordered" evidence="6">
    <location>
        <begin position="1"/>
        <end position="40"/>
    </location>
</feature>
<feature type="compositionally biased region" description="Basic residues" evidence="6">
    <location>
        <begin position="1"/>
        <end position="34"/>
    </location>
</feature>
<organism evidence="7 8">
    <name type="scientific">Actinokineospora diospyrosa</name>
    <dbReference type="NCBI Taxonomy" id="103728"/>
    <lineage>
        <taxon>Bacteria</taxon>
        <taxon>Bacillati</taxon>
        <taxon>Actinomycetota</taxon>
        <taxon>Actinomycetes</taxon>
        <taxon>Pseudonocardiales</taxon>
        <taxon>Pseudonocardiaceae</taxon>
        <taxon>Actinokineospora</taxon>
    </lineage>
</organism>
<keyword evidence="2 4" id="KW-0689">Ribosomal protein</keyword>
<evidence type="ECO:0000256" key="3">
    <source>
        <dbReference type="ARBA" id="ARBA00023274"/>
    </source>
</evidence>
<gene>
    <name evidence="4" type="primary">rpmI</name>
    <name evidence="7" type="ORF">LV75_000831</name>
</gene>
<dbReference type="InterPro" id="IPR001706">
    <property type="entry name" value="Ribosomal_bL35"/>
</dbReference>
<comment type="caution">
    <text evidence="7">The sequence shown here is derived from an EMBL/GenBank/DDBJ whole genome shotgun (WGS) entry which is preliminary data.</text>
</comment>
<dbReference type="RefSeq" id="WP_204454736.1">
    <property type="nucleotide sequence ID" value="NZ_BAAAVB010000006.1"/>
</dbReference>
<dbReference type="Proteomes" id="UP001205185">
    <property type="component" value="Unassembled WGS sequence"/>
</dbReference>
<dbReference type="PANTHER" id="PTHR33343">
    <property type="entry name" value="54S RIBOSOMAL PROTEIN BL35M"/>
    <property type="match status" value="1"/>
</dbReference>
<dbReference type="Gene3D" id="4.10.410.60">
    <property type="match status" value="1"/>
</dbReference>
<protein>
    <recommendedName>
        <fullName evidence="4">Large ribosomal subunit protein bL35</fullName>
    </recommendedName>
</protein>
<name>A0ABT1I6T8_9PSEU</name>
<keyword evidence="3 4" id="KW-0687">Ribonucleoprotein</keyword>
<accession>A0ABT1I6T8</accession>